<feature type="compositionally biased region" description="Polar residues" evidence="1">
    <location>
        <begin position="19"/>
        <end position="35"/>
    </location>
</feature>
<feature type="region of interest" description="Disordered" evidence="1">
    <location>
        <begin position="19"/>
        <end position="89"/>
    </location>
</feature>
<reference evidence="2" key="1">
    <citation type="submission" date="2021-01" db="EMBL/GenBank/DDBJ databases">
        <authorList>
            <person name="Corre E."/>
            <person name="Pelletier E."/>
            <person name="Niang G."/>
            <person name="Scheremetjew M."/>
            <person name="Finn R."/>
            <person name="Kale V."/>
            <person name="Holt S."/>
            <person name="Cochrane G."/>
            <person name="Meng A."/>
            <person name="Brown T."/>
            <person name="Cohen L."/>
        </authorList>
    </citation>
    <scope>NUCLEOTIDE SEQUENCE</scope>
    <source>
        <strain evidence="2">CCMP3278</strain>
    </source>
</reference>
<sequence>MMNRSEIRFESDEIHFQVQETSQTESHSNPTLSIPNSINFNLTSNTNSILSNNNNNSQSPTPPSSSSSSPAPSQSSMNPKPYPNGTNGYPRLSWAMGSATTAAMFPSSSNSDSSTPTLSTSHTISSFNSIPSSLRNVIFVSIFTLIGSRYSTYYSTTANSIMKYAWRTILRK</sequence>
<dbReference type="AlphaFoldDB" id="A0A7S0ZHG0"/>
<proteinExistence type="predicted"/>
<gene>
    <name evidence="2" type="ORF">TOLI1172_LOCUS6291</name>
</gene>
<evidence type="ECO:0000313" key="2">
    <source>
        <dbReference type="EMBL" id="CAD8821895.1"/>
    </source>
</evidence>
<evidence type="ECO:0000256" key="1">
    <source>
        <dbReference type="SAM" id="MobiDB-lite"/>
    </source>
</evidence>
<dbReference type="EMBL" id="HBFP01008766">
    <property type="protein sequence ID" value="CAD8821895.1"/>
    <property type="molecule type" value="Transcribed_RNA"/>
</dbReference>
<name>A0A7S0ZHG0_9RHOD</name>
<organism evidence="2">
    <name type="scientific">Timspurckia oligopyrenoides</name>
    <dbReference type="NCBI Taxonomy" id="708627"/>
    <lineage>
        <taxon>Eukaryota</taxon>
        <taxon>Rhodophyta</taxon>
        <taxon>Bangiophyceae</taxon>
        <taxon>Porphyridiales</taxon>
        <taxon>Porphyridiaceae</taxon>
        <taxon>Timspurckia</taxon>
    </lineage>
</organism>
<feature type="compositionally biased region" description="Low complexity" evidence="1">
    <location>
        <begin position="36"/>
        <end position="79"/>
    </location>
</feature>
<accession>A0A7S0ZHG0</accession>
<protein>
    <submittedName>
        <fullName evidence="2">Uncharacterized protein</fullName>
    </submittedName>
</protein>